<accession>A0A1Q2YIN4</accession>
<keyword evidence="6" id="KW-0805">Transcription regulation</keyword>
<evidence type="ECO:0000256" key="9">
    <source>
        <dbReference type="ARBA" id="ARBA00023242"/>
    </source>
</evidence>
<dbReference type="SUPFAM" id="SSF57667">
    <property type="entry name" value="beta-beta-alpha zinc fingers"/>
    <property type="match status" value="2"/>
</dbReference>
<evidence type="ECO:0000256" key="11">
    <source>
        <dbReference type="SAM" id="MobiDB-lite"/>
    </source>
</evidence>
<dbReference type="AlphaFoldDB" id="A0A1Q2YIN4"/>
<dbReference type="SMART" id="SM00355">
    <property type="entry name" value="ZnF_C2H2"/>
    <property type="match status" value="4"/>
</dbReference>
<evidence type="ECO:0000313" key="13">
    <source>
        <dbReference type="EMBL" id="GAV29400.1"/>
    </source>
</evidence>
<sequence>MIPSATNSRQGSFFFRKFPSTVHLPDDLSPADLDSFLKRDSTGIQEIFDPLQTGALDQSSDTAAHGKLPEPQAKSRANSIFQLSFPSRASTSSLSHLFGATSSQQTPYPPPVAITPQPQPQPENDTQSSPQDQSKTSQIPQHSAPQRQPQTPQGSTLSATAPLHNIKQPHQFMLQHQVYPHLFVQQQQQYQQLQMQQMQLSQQHLYSQHQQQQQYQPHQPQQLLQHHPQHQTSPQQAKSSTPLSTQVQEALESKKDEIDVDSNSSRKRKRNEKSELNQENISSQEHKDDSAKRNIAKKIKGSSGIQSKNPQNAKQIKVKNKRGLDEYEEKKLIKSNSSLKRDDGRPLVGATKVDQLMLIIQARQKGVCGNIEQSEDGNIDEENILPNPIELVGGVEKTSLKGDKSHQCKYCQKKFTQSTHLDVHLRSHMGVKPYKCEFCDKRFTQGGNLRTHMRLHTGEKPFKCDICDKQFSRKGNLQAHLLTHDNSKPFICKFDGCNKGFTQLGNLKAHQNRFHLDTINELFNKLAQLGEGIGSYDSLPESEKELLDYFSSLYKNLNKGIKGRGKARKETSEPEQ</sequence>
<dbReference type="InterPro" id="IPR036236">
    <property type="entry name" value="Znf_C2H2_sf"/>
</dbReference>
<dbReference type="GO" id="GO:0005634">
    <property type="term" value="C:nucleus"/>
    <property type="evidence" value="ECO:0007669"/>
    <property type="project" value="UniProtKB-SubCell"/>
</dbReference>
<dbReference type="Pfam" id="PF00096">
    <property type="entry name" value="zf-C2H2"/>
    <property type="match status" value="4"/>
</dbReference>
<comment type="subcellular location">
    <subcellularLocation>
        <location evidence="1">Nucleus</location>
    </subcellularLocation>
</comment>
<keyword evidence="2" id="KW-0479">Metal-binding</keyword>
<feature type="domain" description="C2H2-type" evidence="12">
    <location>
        <begin position="406"/>
        <end position="433"/>
    </location>
</feature>
<evidence type="ECO:0000259" key="12">
    <source>
        <dbReference type="PROSITE" id="PS50157"/>
    </source>
</evidence>
<feature type="compositionally biased region" description="Polar residues" evidence="11">
    <location>
        <begin position="237"/>
        <end position="248"/>
    </location>
</feature>
<dbReference type="EMBL" id="BDGI01000116">
    <property type="protein sequence ID" value="GAV29400.1"/>
    <property type="molecule type" value="Genomic_DNA"/>
</dbReference>
<dbReference type="PROSITE" id="PS00028">
    <property type="entry name" value="ZINC_FINGER_C2H2_1"/>
    <property type="match status" value="4"/>
</dbReference>
<evidence type="ECO:0000256" key="6">
    <source>
        <dbReference type="ARBA" id="ARBA00023015"/>
    </source>
</evidence>
<feature type="region of interest" description="Disordered" evidence="11">
    <location>
        <begin position="100"/>
        <end position="158"/>
    </location>
</feature>
<dbReference type="FunFam" id="3.30.160.60:FF:002157">
    <property type="entry name" value="Transcription factor"/>
    <property type="match status" value="1"/>
</dbReference>
<protein>
    <recommendedName>
        <fullName evidence="12">C2H2-type domain-containing protein</fullName>
    </recommendedName>
</protein>
<dbReference type="PANTHER" id="PTHR24394">
    <property type="entry name" value="ZINC FINGER PROTEIN"/>
    <property type="match status" value="1"/>
</dbReference>
<evidence type="ECO:0000256" key="2">
    <source>
        <dbReference type="ARBA" id="ARBA00022723"/>
    </source>
</evidence>
<dbReference type="GO" id="GO:0008270">
    <property type="term" value="F:zinc ion binding"/>
    <property type="evidence" value="ECO:0007669"/>
    <property type="project" value="UniProtKB-KW"/>
</dbReference>
<keyword evidence="3" id="KW-0677">Repeat</keyword>
<dbReference type="InterPro" id="IPR013087">
    <property type="entry name" value="Znf_C2H2_type"/>
</dbReference>
<reference evidence="13 14" key="1">
    <citation type="submission" date="2016-08" db="EMBL/GenBank/DDBJ databases">
        <title>Whole genome shotgun sequence of Pichia membranifaciens KS47-1.</title>
        <authorList>
            <person name="Konishi M."/>
            <person name="Ishida M."/>
            <person name="Arakawa T."/>
            <person name="Kato Y."/>
            <person name="Horiuchi J."/>
        </authorList>
    </citation>
    <scope>NUCLEOTIDE SEQUENCE [LARGE SCALE GENOMIC DNA]</scope>
    <source>
        <strain evidence="13 14">KS47-1</strain>
    </source>
</reference>
<keyword evidence="5" id="KW-0862">Zinc</keyword>
<evidence type="ECO:0000256" key="10">
    <source>
        <dbReference type="PROSITE-ProRule" id="PRU00042"/>
    </source>
</evidence>
<feature type="region of interest" description="Disordered" evidence="11">
    <location>
        <begin position="208"/>
        <end position="322"/>
    </location>
</feature>
<dbReference type="FunFam" id="3.30.160.60:FF:000130">
    <property type="entry name" value="Spalt-like transcription factor 4"/>
    <property type="match status" value="1"/>
</dbReference>
<feature type="domain" description="C2H2-type" evidence="12">
    <location>
        <begin position="462"/>
        <end position="489"/>
    </location>
</feature>
<dbReference type="FunFam" id="3.30.160.60:FF:001485">
    <property type="entry name" value="Krueppel-related zinc finger protein"/>
    <property type="match status" value="1"/>
</dbReference>
<feature type="compositionally biased region" description="Pro residues" evidence="11">
    <location>
        <begin position="107"/>
        <end position="121"/>
    </location>
</feature>
<evidence type="ECO:0000256" key="1">
    <source>
        <dbReference type="ARBA" id="ARBA00004123"/>
    </source>
</evidence>
<dbReference type="FunFam" id="3.30.160.60:FF:000065">
    <property type="entry name" value="B-cell CLL/lymphoma 6, member B"/>
    <property type="match status" value="1"/>
</dbReference>
<keyword evidence="7" id="KW-0238">DNA-binding</keyword>
<evidence type="ECO:0000256" key="8">
    <source>
        <dbReference type="ARBA" id="ARBA00023163"/>
    </source>
</evidence>
<keyword evidence="9" id="KW-0539">Nucleus</keyword>
<gene>
    <name evidence="13" type="ORF">PMKS-002900</name>
</gene>
<keyword evidence="14" id="KW-1185">Reference proteome</keyword>
<evidence type="ECO:0000256" key="4">
    <source>
        <dbReference type="ARBA" id="ARBA00022771"/>
    </source>
</evidence>
<proteinExistence type="predicted"/>
<feature type="region of interest" description="Disordered" evidence="11">
    <location>
        <begin position="56"/>
        <end position="75"/>
    </location>
</feature>
<feature type="compositionally biased region" description="Low complexity" evidence="11">
    <location>
        <begin position="208"/>
        <end position="236"/>
    </location>
</feature>
<dbReference type="PANTHER" id="PTHR24394:SF29">
    <property type="entry name" value="MYONEURIN"/>
    <property type="match status" value="1"/>
</dbReference>
<evidence type="ECO:0000313" key="14">
    <source>
        <dbReference type="Proteomes" id="UP000186136"/>
    </source>
</evidence>
<dbReference type="PROSITE" id="PS50157">
    <property type="entry name" value="ZINC_FINGER_C2H2_2"/>
    <property type="match status" value="4"/>
</dbReference>
<organism evidence="13 14">
    <name type="scientific">Pichia membranifaciens</name>
    <dbReference type="NCBI Taxonomy" id="4926"/>
    <lineage>
        <taxon>Eukaryota</taxon>
        <taxon>Fungi</taxon>
        <taxon>Dikarya</taxon>
        <taxon>Ascomycota</taxon>
        <taxon>Saccharomycotina</taxon>
        <taxon>Pichiomycetes</taxon>
        <taxon>Pichiales</taxon>
        <taxon>Pichiaceae</taxon>
        <taxon>Pichia</taxon>
    </lineage>
</organism>
<feature type="domain" description="C2H2-type" evidence="12">
    <location>
        <begin position="434"/>
        <end position="461"/>
    </location>
</feature>
<name>A0A1Q2YIN4_9ASCO</name>
<dbReference type="GO" id="GO:0000981">
    <property type="term" value="F:DNA-binding transcription factor activity, RNA polymerase II-specific"/>
    <property type="evidence" value="ECO:0007669"/>
    <property type="project" value="TreeGrafter"/>
</dbReference>
<evidence type="ECO:0000256" key="7">
    <source>
        <dbReference type="ARBA" id="ARBA00023125"/>
    </source>
</evidence>
<feature type="domain" description="C2H2-type" evidence="12">
    <location>
        <begin position="490"/>
        <end position="515"/>
    </location>
</feature>
<dbReference type="Gene3D" id="3.30.160.60">
    <property type="entry name" value="Classic Zinc Finger"/>
    <property type="match status" value="4"/>
</dbReference>
<feature type="compositionally biased region" description="Polar residues" evidence="11">
    <location>
        <begin position="123"/>
        <end position="158"/>
    </location>
</feature>
<keyword evidence="8" id="KW-0804">Transcription</keyword>
<evidence type="ECO:0000256" key="3">
    <source>
        <dbReference type="ARBA" id="ARBA00022737"/>
    </source>
</evidence>
<comment type="caution">
    <text evidence="13">The sequence shown here is derived from an EMBL/GenBank/DDBJ whole genome shotgun (WGS) entry which is preliminary data.</text>
</comment>
<dbReference type="GO" id="GO:0003677">
    <property type="term" value="F:DNA binding"/>
    <property type="evidence" value="ECO:0007669"/>
    <property type="project" value="UniProtKB-KW"/>
</dbReference>
<evidence type="ECO:0000256" key="5">
    <source>
        <dbReference type="ARBA" id="ARBA00022833"/>
    </source>
</evidence>
<dbReference type="Proteomes" id="UP000186136">
    <property type="component" value="Unassembled WGS sequence"/>
</dbReference>
<dbReference type="OrthoDB" id="427030at2759"/>
<keyword evidence="4 10" id="KW-0863">Zinc-finger</keyword>